<keyword evidence="2" id="KW-0255">Endonuclease</keyword>
<evidence type="ECO:0000313" key="3">
    <source>
        <dbReference type="Proteomes" id="UP000483286"/>
    </source>
</evidence>
<accession>A0A7C9HXX8</accession>
<dbReference type="InterPro" id="IPR014833">
    <property type="entry name" value="TnsA_N"/>
</dbReference>
<comment type="caution">
    <text evidence="2">The sequence shown here is derived from an EMBL/GenBank/DDBJ whole genome shotgun (WGS) entry which is preliminary data.</text>
</comment>
<keyword evidence="3" id="KW-1185">Reference proteome</keyword>
<keyword evidence="2" id="KW-0540">Nuclease</keyword>
<dbReference type="AlphaFoldDB" id="A0A7C9HXX8"/>
<protein>
    <submittedName>
        <fullName evidence="2">Heteromeric transposase endonuclease subunit TnsA</fullName>
    </submittedName>
</protein>
<proteinExistence type="predicted"/>
<feature type="domain" description="TnsA endonuclease N-terminal" evidence="1">
    <location>
        <begin position="44"/>
        <end position="123"/>
    </location>
</feature>
<keyword evidence="2" id="KW-0378">Hydrolase</keyword>
<reference evidence="2 3" key="1">
    <citation type="submission" date="2019-12" db="EMBL/GenBank/DDBJ databases">
        <title>Deinococcus sp. HMF7620 Genome sequencing and assembly.</title>
        <authorList>
            <person name="Kang H."/>
            <person name="Kim H."/>
            <person name="Joh K."/>
        </authorList>
    </citation>
    <scope>NUCLEOTIDE SEQUENCE [LARGE SCALE GENOMIC DNA]</scope>
    <source>
        <strain evidence="2 3">HMF7620</strain>
    </source>
</reference>
<name>A0A7C9HXX8_9DEIO</name>
<evidence type="ECO:0000259" key="1">
    <source>
        <dbReference type="Pfam" id="PF08722"/>
    </source>
</evidence>
<dbReference type="Pfam" id="PF08722">
    <property type="entry name" value="Tn7_TnsA-like_N"/>
    <property type="match status" value="1"/>
</dbReference>
<dbReference type="InterPro" id="IPR011856">
    <property type="entry name" value="tRNA_endonuc-like_dom_sf"/>
</dbReference>
<dbReference type="RefSeq" id="WP_157458621.1">
    <property type="nucleotide sequence ID" value="NZ_WQLB01000007.1"/>
</dbReference>
<dbReference type="GO" id="GO:0004519">
    <property type="term" value="F:endonuclease activity"/>
    <property type="evidence" value="ECO:0007669"/>
    <property type="project" value="UniProtKB-KW"/>
</dbReference>
<dbReference type="Gene3D" id="3.40.1350.10">
    <property type="match status" value="1"/>
</dbReference>
<dbReference type="Proteomes" id="UP000483286">
    <property type="component" value="Unassembled WGS sequence"/>
</dbReference>
<dbReference type="GO" id="GO:0003676">
    <property type="term" value="F:nucleic acid binding"/>
    <property type="evidence" value="ECO:0007669"/>
    <property type="project" value="InterPro"/>
</dbReference>
<sequence>MAVRRIPIHHRSVTGKVAVPSGMHPVRTESTLETDFVLLTQWDTTVKRIEAQPVRIEYRDGTTTRYYTPDFLVTFSEGHCPSLLVEIKYQADLQENYAAYAAKFAAAKRYATEYGWTFHVFTEREIRLPLLDNIKFLKRYLVLSAAAPPPEIILRALRELRLTDPYTLLSAITPLSERQMQLIPLLWHLVAIRQIAVDLNEPLTMQSCIWPVNGQEGGL</sequence>
<gene>
    <name evidence="2" type="ORF">GO986_07290</name>
</gene>
<evidence type="ECO:0000313" key="2">
    <source>
        <dbReference type="EMBL" id="MVN86568.1"/>
    </source>
</evidence>
<organism evidence="2 3">
    <name type="scientific">Deinococcus arboris</name>
    <dbReference type="NCBI Taxonomy" id="2682977"/>
    <lineage>
        <taxon>Bacteria</taxon>
        <taxon>Thermotogati</taxon>
        <taxon>Deinococcota</taxon>
        <taxon>Deinococci</taxon>
        <taxon>Deinococcales</taxon>
        <taxon>Deinococcaceae</taxon>
        <taxon>Deinococcus</taxon>
    </lineage>
</organism>
<dbReference type="EMBL" id="WQLB01000007">
    <property type="protein sequence ID" value="MVN86568.1"/>
    <property type="molecule type" value="Genomic_DNA"/>
</dbReference>